<accession>A0A5P1EWD4</accession>
<evidence type="ECO:0000256" key="8">
    <source>
        <dbReference type="ARBA" id="ARBA00071861"/>
    </source>
</evidence>
<feature type="region of interest" description="Disordered" evidence="10">
    <location>
        <begin position="728"/>
        <end position="789"/>
    </location>
</feature>
<evidence type="ECO:0000256" key="10">
    <source>
        <dbReference type="SAM" id="MobiDB-lite"/>
    </source>
</evidence>
<dbReference type="AlphaFoldDB" id="A0A5P1EWD4"/>
<dbReference type="CDD" id="cd00201">
    <property type="entry name" value="WW"/>
    <property type="match status" value="1"/>
</dbReference>
<keyword evidence="14" id="KW-1185">Reference proteome</keyword>
<keyword evidence="3" id="KW-0677">Repeat</keyword>
<evidence type="ECO:0000256" key="3">
    <source>
        <dbReference type="ARBA" id="ARBA00022737"/>
    </source>
</evidence>
<name>A0A5P1EWD4_ASPOF</name>
<dbReference type="OMA" id="FHPYRGP"/>
<organism evidence="13 14">
    <name type="scientific">Asparagus officinalis</name>
    <name type="common">Garden asparagus</name>
    <dbReference type="NCBI Taxonomy" id="4686"/>
    <lineage>
        <taxon>Eukaryota</taxon>
        <taxon>Viridiplantae</taxon>
        <taxon>Streptophyta</taxon>
        <taxon>Embryophyta</taxon>
        <taxon>Tracheophyta</taxon>
        <taxon>Spermatophyta</taxon>
        <taxon>Magnoliopsida</taxon>
        <taxon>Liliopsida</taxon>
        <taxon>Asparagales</taxon>
        <taxon>Asparagaceae</taxon>
        <taxon>Asparagoideae</taxon>
        <taxon>Asparagus</taxon>
    </lineage>
</organism>
<evidence type="ECO:0000313" key="13">
    <source>
        <dbReference type="EMBL" id="ONK70356.1"/>
    </source>
</evidence>
<evidence type="ECO:0000313" key="14">
    <source>
        <dbReference type="Proteomes" id="UP000243459"/>
    </source>
</evidence>
<evidence type="ECO:0000256" key="9">
    <source>
        <dbReference type="PROSITE-ProRule" id="PRU00176"/>
    </source>
</evidence>
<dbReference type="PROSITE" id="PS50102">
    <property type="entry name" value="RRM"/>
    <property type="match status" value="2"/>
</dbReference>
<dbReference type="InterPro" id="IPR000504">
    <property type="entry name" value="RRM_dom"/>
</dbReference>
<dbReference type="Gene3D" id="2.20.70.10">
    <property type="match status" value="1"/>
</dbReference>
<dbReference type="FunFam" id="3.30.70.330:FF:000332">
    <property type="entry name" value="flowering time control protein FCA isoform X2"/>
    <property type="match status" value="1"/>
</dbReference>
<evidence type="ECO:0000256" key="2">
    <source>
        <dbReference type="ARBA" id="ARBA00022473"/>
    </source>
</evidence>
<dbReference type="GO" id="GO:0003723">
    <property type="term" value="F:RNA binding"/>
    <property type="evidence" value="ECO:0007669"/>
    <property type="project" value="UniProtKB-UniRule"/>
</dbReference>
<dbReference type="GO" id="GO:0030154">
    <property type="term" value="P:cell differentiation"/>
    <property type="evidence" value="ECO:0007669"/>
    <property type="project" value="UniProtKB-KW"/>
</dbReference>
<dbReference type="PANTHER" id="PTHR24012">
    <property type="entry name" value="RNA BINDING PROTEIN"/>
    <property type="match status" value="1"/>
</dbReference>
<dbReference type="GO" id="GO:0009908">
    <property type="term" value="P:flower development"/>
    <property type="evidence" value="ECO:0007669"/>
    <property type="project" value="UniProtKB-KW"/>
</dbReference>
<reference evidence="14" key="1">
    <citation type="journal article" date="2017" name="Nat. Commun.">
        <title>The asparagus genome sheds light on the origin and evolution of a young Y chromosome.</title>
        <authorList>
            <person name="Harkess A."/>
            <person name="Zhou J."/>
            <person name="Xu C."/>
            <person name="Bowers J.E."/>
            <person name="Van der Hulst R."/>
            <person name="Ayyampalayam S."/>
            <person name="Mercati F."/>
            <person name="Riccardi P."/>
            <person name="McKain M.R."/>
            <person name="Kakrana A."/>
            <person name="Tang H."/>
            <person name="Ray J."/>
            <person name="Groenendijk J."/>
            <person name="Arikit S."/>
            <person name="Mathioni S.M."/>
            <person name="Nakano M."/>
            <person name="Shan H."/>
            <person name="Telgmann-Rauber A."/>
            <person name="Kanno A."/>
            <person name="Yue Z."/>
            <person name="Chen H."/>
            <person name="Li W."/>
            <person name="Chen Y."/>
            <person name="Xu X."/>
            <person name="Zhang Y."/>
            <person name="Luo S."/>
            <person name="Chen H."/>
            <person name="Gao J."/>
            <person name="Mao Z."/>
            <person name="Pires J.C."/>
            <person name="Luo M."/>
            <person name="Kudrna D."/>
            <person name="Wing R.A."/>
            <person name="Meyers B.C."/>
            <person name="Yi K."/>
            <person name="Kong H."/>
            <person name="Lavrijsen P."/>
            <person name="Sunseri F."/>
            <person name="Falavigna A."/>
            <person name="Ye Y."/>
            <person name="Leebens-Mack J.H."/>
            <person name="Chen G."/>
        </authorList>
    </citation>
    <scope>NUCLEOTIDE SEQUENCE [LARGE SCALE GENOMIC DNA]</scope>
    <source>
        <strain evidence="14">cv. DH0086</strain>
    </source>
</reference>
<evidence type="ECO:0000256" key="6">
    <source>
        <dbReference type="ARBA" id="ARBA00023089"/>
    </source>
</evidence>
<gene>
    <name evidence="13" type="ORF">A4U43_C05F32880</name>
</gene>
<keyword evidence="7" id="KW-0539">Nucleus</keyword>
<feature type="compositionally biased region" description="Basic and acidic residues" evidence="10">
    <location>
        <begin position="733"/>
        <end position="751"/>
    </location>
</feature>
<feature type="compositionally biased region" description="Low complexity" evidence="10">
    <location>
        <begin position="564"/>
        <end position="587"/>
    </location>
</feature>
<dbReference type="InterPro" id="IPR035979">
    <property type="entry name" value="RBD_domain_sf"/>
</dbReference>
<dbReference type="Pfam" id="PF00397">
    <property type="entry name" value="WW"/>
    <property type="match status" value="1"/>
</dbReference>
<feature type="compositionally biased region" description="Polar residues" evidence="10">
    <location>
        <begin position="354"/>
        <end position="366"/>
    </location>
</feature>
<dbReference type="InterPro" id="IPR036020">
    <property type="entry name" value="WW_dom_sf"/>
</dbReference>
<dbReference type="InterPro" id="IPR012677">
    <property type="entry name" value="Nucleotide-bd_a/b_plait_sf"/>
</dbReference>
<keyword evidence="5 9" id="KW-0694">RNA-binding</keyword>
<evidence type="ECO:0000256" key="1">
    <source>
        <dbReference type="ARBA" id="ARBA00004123"/>
    </source>
</evidence>
<feature type="compositionally biased region" description="Polar residues" evidence="10">
    <location>
        <begin position="427"/>
        <end position="449"/>
    </location>
</feature>
<dbReference type="SMART" id="SM00456">
    <property type="entry name" value="WW"/>
    <property type="match status" value="1"/>
</dbReference>
<dbReference type="SMART" id="SM00360">
    <property type="entry name" value="RRM"/>
    <property type="match status" value="2"/>
</dbReference>
<comment type="subcellular location">
    <subcellularLocation>
        <location evidence="1">Nucleus</location>
    </subcellularLocation>
</comment>
<feature type="domain" description="RRM" evidence="12">
    <location>
        <begin position="174"/>
        <end position="254"/>
    </location>
</feature>
<feature type="compositionally biased region" description="Low complexity" evidence="10">
    <location>
        <begin position="408"/>
        <end position="426"/>
    </location>
</feature>
<protein>
    <recommendedName>
        <fullName evidence="8">Flowering time control protein FCA</fullName>
    </recommendedName>
</protein>
<dbReference type="Gene3D" id="3.30.70.330">
    <property type="match status" value="2"/>
</dbReference>
<feature type="region of interest" description="Disordered" evidence="10">
    <location>
        <begin position="253"/>
        <end position="449"/>
    </location>
</feature>
<feature type="compositionally biased region" description="Low complexity" evidence="10">
    <location>
        <begin position="387"/>
        <end position="401"/>
    </location>
</feature>
<dbReference type="InterPro" id="IPR001202">
    <property type="entry name" value="WW_dom"/>
</dbReference>
<dbReference type="Gramene" id="ONK70356">
    <property type="protein sequence ID" value="ONK70356"/>
    <property type="gene ID" value="A4U43_C05F32880"/>
</dbReference>
<dbReference type="SUPFAM" id="SSF54928">
    <property type="entry name" value="RNA-binding domain, RBD"/>
    <property type="match status" value="2"/>
</dbReference>
<keyword evidence="6" id="KW-0287">Flowering</keyword>
<evidence type="ECO:0000256" key="7">
    <source>
        <dbReference type="ARBA" id="ARBA00023242"/>
    </source>
</evidence>
<evidence type="ECO:0000256" key="5">
    <source>
        <dbReference type="ARBA" id="ARBA00022884"/>
    </source>
</evidence>
<keyword evidence="4" id="KW-0221">Differentiation</keyword>
<dbReference type="Pfam" id="PF00076">
    <property type="entry name" value="RRM_1"/>
    <property type="match status" value="2"/>
</dbReference>
<keyword evidence="2" id="KW-0217">Developmental protein</keyword>
<evidence type="ECO:0000256" key="4">
    <source>
        <dbReference type="ARBA" id="ARBA00022782"/>
    </source>
</evidence>
<dbReference type="GO" id="GO:0005634">
    <property type="term" value="C:nucleus"/>
    <property type="evidence" value="ECO:0007669"/>
    <property type="project" value="UniProtKB-SubCell"/>
</dbReference>
<sequence>MAQLGLRNGLLDISYFSSLKMVCNGLCFSSRYQLFVLLRWVTVAMFENDFSLPLEVRSSFCPLGDILPLPRYYIFYGEYADGNKFAKLFVGSVPRTVTEEDIRPLFEEHGNVIEVALIRDRRSGQQQGFCFVKYATSEEADRAIAALHNQHTLPGALAPLQVRYADGDRERHEDKLFVASLNKRATEQEIAEIFSPYGHVEDVYLMRDELKQSRGCGFVKFSNREMAAAAMNALHGTYVMRGCDQPLIVRFADPKRPRPEQRGGGPAFGGPGFGHRSETATVIGPTAKFDEPIGGRMPPNAWGSSPQSRGPSSQAASQGFGTNPSAKGGMVETSSVATGPLGETGLTGGHQPNFAATPQQGFNPSVPQMHPGLGPQMLPLQKPLMTPQHLPSSLQPPQNQQISGSHPQGQTLQPQMQQMGQLQIPQSTGLPSSQTLPSQQLPGFGGQASQSLNQLNASANALQIPMGLSQQGVAAMANQQQLPSSTISHQLLQRPIQQLPSHPPHVLLQQQAQALQSSYQSSQQAIFQLQQQLQLMQQAGLTQQQIPQNAKQQQSPWSGPQPISSAPANTTTAVVPSAAPVTSSVPVTTTSAVPLTCNWTEHTSPQGFKYYYNSVTQESKWEKPEEYSAFEQQQQQQKMLLFQQQQQKVAVQQLQSPAQTQTQTQNQPNQQIPQAQQVQNQMQLRQQAQMQQLLQPSLPYQAAGVGNQQNIQDFNYAQLQAVNPITDNARSQQDSRRRVRAEGLSDPERLSGSRSEWGPRVFVGGDAEIEEEEGEERAGEERLLRGEER</sequence>
<dbReference type="EMBL" id="CM007385">
    <property type="protein sequence ID" value="ONK70356.1"/>
    <property type="molecule type" value="Genomic_DNA"/>
</dbReference>
<feature type="compositionally biased region" description="Low complexity" evidence="10">
    <location>
        <begin position="303"/>
        <end position="319"/>
    </location>
</feature>
<feature type="compositionally biased region" description="Gly residues" evidence="10">
    <location>
        <begin position="262"/>
        <end position="273"/>
    </location>
</feature>
<proteinExistence type="predicted"/>
<feature type="domain" description="RRM" evidence="12">
    <location>
        <begin position="86"/>
        <end position="167"/>
    </location>
</feature>
<dbReference type="FunFam" id="3.30.70.330:FF:000374">
    <property type="entry name" value="Flowering time control protein FCA"/>
    <property type="match status" value="1"/>
</dbReference>
<dbReference type="Proteomes" id="UP000243459">
    <property type="component" value="Chromosome 5"/>
</dbReference>
<feature type="domain" description="WW" evidence="11">
    <location>
        <begin position="593"/>
        <end position="626"/>
    </location>
</feature>
<dbReference type="PROSITE" id="PS50020">
    <property type="entry name" value="WW_DOMAIN_2"/>
    <property type="match status" value="1"/>
</dbReference>
<evidence type="ECO:0000259" key="11">
    <source>
        <dbReference type="PROSITE" id="PS50020"/>
    </source>
</evidence>
<feature type="compositionally biased region" description="Basic and acidic residues" evidence="10">
    <location>
        <begin position="776"/>
        <end position="789"/>
    </location>
</feature>
<dbReference type="SUPFAM" id="SSF51045">
    <property type="entry name" value="WW domain"/>
    <property type="match status" value="1"/>
</dbReference>
<evidence type="ECO:0000259" key="12">
    <source>
        <dbReference type="PROSITE" id="PS50102"/>
    </source>
</evidence>
<feature type="region of interest" description="Disordered" evidence="10">
    <location>
        <begin position="546"/>
        <end position="587"/>
    </location>
</feature>